<feature type="binding site" evidence="6">
    <location>
        <position position="61"/>
    </location>
    <ligand>
        <name>Zn(2+)</name>
        <dbReference type="ChEBI" id="CHEBI:29105"/>
        <label>1</label>
    </ligand>
</feature>
<keyword evidence="5 6" id="KW-0665">Pyrimidine biosynthesis</keyword>
<feature type="binding site" evidence="6">
    <location>
        <position position="63"/>
    </location>
    <ligand>
        <name>Zn(2+)</name>
        <dbReference type="ChEBI" id="CHEBI:29105"/>
        <label>1</label>
    </ligand>
</feature>
<feature type="binding site" evidence="6">
    <location>
        <position position="306"/>
    </location>
    <ligand>
        <name>Zn(2+)</name>
        <dbReference type="ChEBI" id="CHEBI:29105"/>
        <label>1</label>
    </ligand>
</feature>
<evidence type="ECO:0000259" key="7">
    <source>
        <dbReference type="Pfam" id="PF12890"/>
    </source>
</evidence>
<keyword evidence="3 6" id="KW-0479">Metal-binding</keyword>
<feature type="binding site" evidence="6">
    <location>
        <position position="232"/>
    </location>
    <ligand>
        <name>Zn(2+)</name>
        <dbReference type="ChEBI" id="CHEBI:29105"/>
        <label>2</label>
    </ligand>
</feature>
<dbReference type="InterPro" id="IPR004722">
    <property type="entry name" value="DHOase"/>
</dbReference>
<accession>A0A6N7IZW9</accession>
<dbReference type="InterPro" id="IPR050138">
    <property type="entry name" value="DHOase/Allantoinase_Hydrolase"/>
</dbReference>
<dbReference type="GO" id="GO:0008270">
    <property type="term" value="F:zinc ion binding"/>
    <property type="evidence" value="ECO:0007669"/>
    <property type="project" value="UniProtKB-UniRule"/>
</dbReference>
<dbReference type="GO" id="GO:0004151">
    <property type="term" value="F:dihydroorotase activity"/>
    <property type="evidence" value="ECO:0007669"/>
    <property type="project" value="UniProtKB-UniRule"/>
</dbReference>
<dbReference type="SUPFAM" id="SSF51338">
    <property type="entry name" value="Composite domain of metallo-dependent hydrolases"/>
    <property type="match status" value="1"/>
</dbReference>
<protein>
    <recommendedName>
        <fullName evidence="6">Dihydroorotase</fullName>
        <shortName evidence="6">DHOase</shortName>
        <ecNumber evidence="6">3.5.2.3</ecNumber>
    </recommendedName>
</protein>
<dbReference type="GO" id="GO:0005737">
    <property type="term" value="C:cytoplasm"/>
    <property type="evidence" value="ECO:0007669"/>
    <property type="project" value="TreeGrafter"/>
</dbReference>
<feature type="binding site" evidence="6">
    <location>
        <position position="153"/>
    </location>
    <ligand>
        <name>Zn(2+)</name>
        <dbReference type="ChEBI" id="CHEBI:29105"/>
        <label>2</label>
    </ligand>
</feature>
<dbReference type="NCBIfam" id="TIGR00857">
    <property type="entry name" value="pyrC_multi"/>
    <property type="match status" value="1"/>
</dbReference>
<proteinExistence type="inferred from homology"/>
<keyword evidence="6" id="KW-0862">Zinc</keyword>
<dbReference type="PANTHER" id="PTHR43668">
    <property type="entry name" value="ALLANTOINASE"/>
    <property type="match status" value="1"/>
</dbReference>
<reference evidence="8" key="1">
    <citation type="journal article" date="2020" name="Appl. Environ. Microbiol.">
        <title>Medium-Chain Fatty Acid Synthesis by 'Candidatus Weimeria bifida' gen. nov., sp. nov., and 'Candidatus Pseudoramibacter fermentans' sp. nov.</title>
        <authorList>
            <person name="Scarborough M.J."/>
            <person name="Myers K.S."/>
            <person name="Donohue T.J."/>
            <person name="Noguera D.R."/>
        </authorList>
    </citation>
    <scope>NUCLEOTIDE SEQUENCE</scope>
    <source>
        <strain evidence="8">LCO1.1</strain>
    </source>
</reference>
<comment type="function">
    <text evidence="1 6">Catalyzes the reversible cyclization of carbamoyl aspartate to dihydroorotate.</text>
</comment>
<keyword evidence="9" id="KW-1185">Reference proteome</keyword>
<dbReference type="InterPro" id="IPR002195">
    <property type="entry name" value="Dihydroorotase_CS"/>
</dbReference>
<feature type="binding site" evidence="6">
    <location>
        <begin position="63"/>
        <end position="65"/>
    </location>
    <ligand>
        <name>substrate</name>
    </ligand>
</feature>
<dbReference type="Pfam" id="PF12890">
    <property type="entry name" value="DHOase"/>
    <property type="match status" value="1"/>
</dbReference>
<feature type="domain" description="Dihydroorotase catalytic" evidence="7">
    <location>
        <begin position="53"/>
        <end position="235"/>
    </location>
</feature>
<feature type="binding site" evidence="6">
    <location>
        <position position="95"/>
    </location>
    <ligand>
        <name>substrate</name>
    </ligand>
</feature>
<dbReference type="UniPathway" id="UPA00070">
    <property type="reaction ID" value="UER00117"/>
</dbReference>
<dbReference type="PANTHER" id="PTHR43668:SF2">
    <property type="entry name" value="ALLANTOINASE"/>
    <property type="match status" value="1"/>
</dbReference>
<feature type="binding site" evidence="6">
    <location>
        <position position="180"/>
    </location>
    <ligand>
        <name>Zn(2+)</name>
        <dbReference type="ChEBI" id="CHEBI:29105"/>
        <label>2</label>
    </ligand>
</feature>
<evidence type="ECO:0000256" key="4">
    <source>
        <dbReference type="ARBA" id="ARBA00022801"/>
    </source>
</evidence>
<dbReference type="PROSITE" id="PS00483">
    <property type="entry name" value="DIHYDROOROTASE_2"/>
    <property type="match status" value="1"/>
</dbReference>
<dbReference type="AlphaFoldDB" id="A0A6N7IZW9"/>
<feature type="binding site" evidence="6">
    <location>
        <position position="310"/>
    </location>
    <ligand>
        <name>substrate</name>
    </ligand>
</feature>
<keyword evidence="4 6" id="KW-0378">Hydrolase</keyword>
<name>A0A6N7IZW9_9FIRM</name>
<dbReference type="Proteomes" id="UP000460257">
    <property type="component" value="Unassembled WGS sequence"/>
</dbReference>
<feature type="active site" evidence="6">
    <location>
        <position position="306"/>
    </location>
</feature>
<evidence type="ECO:0000256" key="3">
    <source>
        <dbReference type="ARBA" id="ARBA00022723"/>
    </source>
</evidence>
<comment type="caution">
    <text evidence="8">The sequence shown here is derived from an EMBL/GenBank/DDBJ whole genome shotgun (WGS) entry which is preliminary data.</text>
</comment>
<dbReference type="InterPro" id="IPR024403">
    <property type="entry name" value="DHOase_cat"/>
</dbReference>
<gene>
    <name evidence="6" type="primary">pyrC</name>
    <name evidence="8" type="ORF">FRC54_08030</name>
</gene>
<evidence type="ECO:0000313" key="8">
    <source>
        <dbReference type="EMBL" id="MQN01854.1"/>
    </source>
</evidence>
<feature type="binding site" evidence="6">
    <location>
        <position position="279"/>
    </location>
    <ligand>
        <name>substrate</name>
    </ligand>
</feature>
<dbReference type="Gene3D" id="2.30.40.10">
    <property type="entry name" value="Urease, subunit C, domain 1"/>
    <property type="match status" value="1"/>
</dbReference>
<dbReference type="PROSITE" id="PS00482">
    <property type="entry name" value="DIHYDROOROTASE_1"/>
    <property type="match status" value="1"/>
</dbReference>
<sequence>MKIIIKNGRVINPADRMDTLADVLVEDGRVKSILPAVTEGDADAVIDASGCWVMPGFIDMHVHLRDPGQTEKETIDTGIEAAVSGGFTTIVAMANTVPVVDNEETYQYVCDKAKKHGKVTVLQAGSITKGLKGEELSDLKGLIAAGCRVFSEDGKSVMNSALMRQAMKIIKASGGVILDHCEDKPLVEGGVVNMTESGRLSLPGISNAVEDIIAVRDIMLAKETGVWLHLCHCSTVGAEQYLYQAKEAGIRVSGEVCPHHFSLSCEDIPDNNDANYKMNPPLRTRADVAALREGISNGIFDCISTDHAPHTQEEKARSFLKAPFGIVGLETAAALTNSVLVNGGYLTPMGMAEKMSFNPSRILGISRGDISIGNIADIVVFDPKKVWTVDPDKFKSKGRNTPFKGKKLTGQVRAVLYKGQITKQ</sequence>
<dbReference type="InterPro" id="IPR011059">
    <property type="entry name" value="Metal-dep_hydrolase_composite"/>
</dbReference>
<dbReference type="EMBL" id="VOGC01000006">
    <property type="protein sequence ID" value="MQN01854.1"/>
    <property type="molecule type" value="Genomic_DNA"/>
</dbReference>
<feature type="binding site" evidence="6">
    <location>
        <begin position="324"/>
        <end position="325"/>
    </location>
    <ligand>
        <name>substrate</name>
    </ligand>
</feature>
<dbReference type="InterPro" id="IPR032466">
    <property type="entry name" value="Metal_Hydrolase"/>
</dbReference>
<dbReference type="EC" id="3.5.2.3" evidence="6"/>
<comment type="pathway">
    <text evidence="6">Pyrimidine metabolism; UMP biosynthesis via de novo pathway; (S)-dihydroorotate from bicarbonate: step 3/3.</text>
</comment>
<evidence type="ECO:0000313" key="9">
    <source>
        <dbReference type="Proteomes" id="UP000460257"/>
    </source>
</evidence>
<dbReference type="SUPFAM" id="SSF51556">
    <property type="entry name" value="Metallo-dependent hydrolases"/>
    <property type="match status" value="1"/>
</dbReference>
<feature type="binding site" evidence="6">
    <location>
        <position position="153"/>
    </location>
    <ligand>
        <name>Zn(2+)</name>
        <dbReference type="ChEBI" id="CHEBI:29105"/>
        <label>1</label>
    </ligand>
</feature>
<organism evidence="8 9">
    <name type="scientific">Candidatus Weimeria bifida</name>
    <dbReference type="NCBI Taxonomy" id="2599074"/>
    <lineage>
        <taxon>Bacteria</taxon>
        <taxon>Bacillati</taxon>
        <taxon>Bacillota</taxon>
        <taxon>Clostridia</taxon>
        <taxon>Lachnospirales</taxon>
        <taxon>Lachnospiraceae</taxon>
        <taxon>Candidatus Weimeria</taxon>
    </lineage>
</organism>
<dbReference type="GO" id="GO:0006145">
    <property type="term" value="P:purine nucleobase catabolic process"/>
    <property type="evidence" value="ECO:0007669"/>
    <property type="project" value="TreeGrafter"/>
</dbReference>
<dbReference type="HAMAP" id="MF_00220_B">
    <property type="entry name" value="PyrC_classI_B"/>
    <property type="match status" value="1"/>
</dbReference>
<dbReference type="GO" id="GO:0044205">
    <property type="term" value="P:'de novo' UMP biosynthetic process"/>
    <property type="evidence" value="ECO:0007669"/>
    <property type="project" value="UniProtKB-UniRule"/>
</dbReference>
<comment type="catalytic activity">
    <reaction evidence="6">
        <text>(S)-dihydroorotate + H2O = N-carbamoyl-L-aspartate + H(+)</text>
        <dbReference type="Rhea" id="RHEA:24296"/>
        <dbReference type="ChEBI" id="CHEBI:15377"/>
        <dbReference type="ChEBI" id="CHEBI:15378"/>
        <dbReference type="ChEBI" id="CHEBI:30864"/>
        <dbReference type="ChEBI" id="CHEBI:32814"/>
        <dbReference type="EC" id="3.5.2.3"/>
    </reaction>
</comment>
<comment type="cofactor">
    <cofactor evidence="6">
        <name>Zn(2+)</name>
        <dbReference type="ChEBI" id="CHEBI:29105"/>
    </cofactor>
    <text evidence="6">Binds 2 Zn(2+) ions per subunit.</text>
</comment>
<evidence type="ECO:0000256" key="2">
    <source>
        <dbReference type="ARBA" id="ARBA00010286"/>
    </source>
</evidence>
<evidence type="ECO:0000256" key="1">
    <source>
        <dbReference type="ARBA" id="ARBA00002368"/>
    </source>
</evidence>
<dbReference type="Gene3D" id="3.20.20.140">
    <property type="entry name" value="Metal-dependent hydrolases"/>
    <property type="match status" value="1"/>
</dbReference>
<dbReference type="GO" id="GO:0004038">
    <property type="term" value="F:allantoinase activity"/>
    <property type="evidence" value="ECO:0007669"/>
    <property type="project" value="TreeGrafter"/>
</dbReference>
<comment type="similarity">
    <text evidence="2 6">Belongs to the metallo-dependent hydrolases superfamily. DHOase family. Class I DHOase subfamily.</text>
</comment>
<evidence type="ECO:0000256" key="5">
    <source>
        <dbReference type="ARBA" id="ARBA00022975"/>
    </source>
</evidence>
<evidence type="ECO:0000256" key="6">
    <source>
        <dbReference type="HAMAP-Rule" id="MF_00220"/>
    </source>
</evidence>
<dbReference type="CDD" id="cd01317">
    <property type="entry name" value="DHOase_IIa"/>
    <property type="match status" value="1"/>
</dbReference>